<dbReference type="RefSeq" id="WP_115755642.1">
    <property type="nucleotide sequence ID" value="NZ_QFCQ01000038.1"/>
</dbReference>
<protein>
    <recommendedName>
        <fullName evidence="7">ATP-dependent protease ATPase subunit HslU</fullName>
    </recommendedName>
    <alternativeName>
        <fullName evidence="7">Unfoldase HslU</fullName>
    </alternativeName>
</protein>
<feature type="binding site" evidence="7">
    <location>
        <position position="313"/>
    </location>
    <ligand>
        <name>ATP</name>
        <dbReference type="ChEBI" id="CHEBI:30616"/>
    </ligand>
</feature>
<dbReference type="GO" id="GO:0043335">
    <property type="term" value="P:protein unfolding"/>
    <property type="evidence" value="ECO:0007669"/>
    <property type="project" value="UniProtKB-UniRule"/>
</dbReference>
<dbReference type="GO" id="GO:0008233">
    <property type="term" value="F:peptidase activity"/>
    <property type="evidence" value="ECO:0007669"/>
    <property type="project" value="InterPro"/>
</dbReference>
<feature type="binding site" evidence="7">
    <location>
        <begin position="60"/>
        <end position="65"/>
    </location>
    <ligand>
        <name>ATP</name>
        <dbReference type="ChEBI" id="CHEBI:30616"/>
    </ligand>
</feature>
<evidence type="ECO:0000256" key="5">
    <source>
        <dbReference type="ARBA" id="ARBA00022840"/>
    </source>
</evidence>
<gene>
    <name evidence="7" type="primary">hslU</name>
    <name evidence="10" type="ORF">DIE28_08475</name>
</gene>
<dbReference type="GO" id="GO:0016887">
    <property type="term" value="F:ATP hydrolysis activity"/>
    <property type="evidence" value="ECO:0007669"/>
    <property type="project" value="InterPro"/>
</dbReference>
<comment type="subcellular location">
    <subcellularLocation>
        <location evidence="1 7">Cytoplasm</location>
    </subcellularLocation>
</comment>
<dbReference type="Pfam" id="PF00004">
    <property type="entry name" value="AAA"/>
    <property type="match status" value="1"/>
</dbReference>
<dbReference type="Pfam" id="PF07724">
    <property type="entry name" value="AAA_2"/>
    <property type="match status" value="1"/>
</dbReference>
<evidence type="ECO:0000256" key="1">
    <source>
        <dbReference type="ARBA" id="ARBA00004496"/>
    </source>
</evidence>
<keyword evidence="6 7" id="KW-0143">Chaperone</keyword>
<organism evidence="10 11">
    <name type="scientific">Paracoccus thiocyanatus</name>
    <dbReference type="NCBI Taxonomy" id="34006"/>
    <lineage>
        <taxon>Bacteria</taxon>
        <taxon>Pseudomonadati</taxon>
        <taxon>Pseudomonadota</taxon>
        <taxon>Alphaproteobacteria</taxon>
        <taxon>Rhodobacterales</taxon>
        <taxon>Paracoccaceae</taxon>
        <taxon>Paracoccus</taxon>
    </lineage>
</organism>
<dbReference type="InterPro" id="IPR019489">
    <property type="entry name" value="Clp_ATPase_C"/>
</dbReference>
<dbReference type="HAMAP" id="MF_00249">
    <property type="entry name" value="HslU"/>
    <property type="match status" value="1"/>
</dbReference>
<evidence type="ECO:0000313" key="11">
    <source>
        <dbReference type="Proteomes" id="UP000256679"/>
    </source>
</evidence>
<dbReference type="Gene3D" id="1.10.8.60">
    <property type="match status" value="1"/>
</dbReference>
<evidence type="ECO:0000259" key="9">
    <source>
        <dbReference type="SMART" id="SM01086"/>
    </source>
</evidence>
<comment type="function">
    <text evidence="7">ATPase subunit of a proteasome-like degradation complex; this subunit has chaperone activity. The binding of ATP and its subsequent hydrolysis by HslU are essential for unfolding of protein substrates subsequently hydrolyzed by HslV. HslU recognizes the N-terminal part of its protein substrates and unfolds these before they are guided to HslV for hydrolysis.</text>
</comment>
<evidence type="ECO:0000256" key="6">
    <source>
        <dbReference type="ARBA" id="ARBA00023186"/>
    </source>
</evidence>
<dbReference type="SUPFAM" id="SSF52540">
    <property type="entry name" value="P-loop containing nucleoside triphosphate hydrolases"/>
    <property type="match status" value="1"/>
</dbReference>
<dbReference type="AlphaFoldDB" id="A0A3D8PDH7"/>
<keyword evidence="4 7" id="KW-0547">Nucleotide-binding</keyword>
<feature type="binding site" evidence="7">
    <location>
        <position position="248"/>
    </location>
    <ligand>
        <name>ATP</name>
        <dbReference type="ChEBI" id="CHEBI:30616"/>
    </ligand>
</feature>
<dbReference type="GO" id="GO:0036402">
    <property type="term" value="F:proteasome-activating activity"/>
    <property type="evidence" value="ECO:0007669"/>
    <property type="project" value="UniProtKB-UniRule"/>
</dbReference>
<dbReference type="GO" id="GO:0005524">
    <property type="term" value="F:ATP binding"/>
    <property type="evidence" value="ECO:0007669"/>
    <property type="project" value="UniProtKB-UniRule"/>
</dbReference>
<dbReference type="InterPro" id="IPR004491">
    <property type="entry name" value="HslU"/>
</dbReference>
<feature type="domain" description="AAA+ ATPase" evidence="8">
    <location>
        <begin position="49"/>
        <end position="324"/>
    </location>
</feature>
<keyword evidence="3 7" id="KW-0963">Cytoplasm</keyword>
<evidence type="ECO:0000256" key="3">
    <source>
        <dbReference type="ARBA" id="ARBA00022490"/>
    </source>
</evidence>
<dbReference type="EMBL" id="QFCQ01000038">
    <property type="protein sequence ID" value="RDW13358.1"/>
    <property type="molecule type" value="Genomic_DNA"/>
</dbReference>
<evidence type="ECO:0000256" key="7">
    <source>
        <dbReference type="HAMAP-Rule" id="MF_00249"/>
    </source>
</evidence>
<dbReference type="SMART" id="SM00382">
    <property type="entry name" value="AAA"/>
    <property type="match status" value="1"/>
</dbReference>
<keyword evidence="11" id="KW-1185">Reference proteome</keyword>
<dbReference type="Proteomes" id="UP000256679">
    <property type="component" value="Unassembled WGS sequence"/>
</dbReference>
<evidence type="ECO:0000256" key="2">
    <source>
        <dbReference type="ARBA" id="ARBA00009771"/>
    </source>
</evidence>
<evidence type="ECO:0000256" key="4">
    <source>
        <dbReference type="ARBA" id="ARBA00022741"/>
    </source>
</evidence>
<comment type="subunit">
    <text evidence="7">A double ring-shaped homohexamer of HslV is capped on each side by a ring-shaped HslU homohexamer. The assembly of the HslU/HslV complex is dependent on binding of ATP.</text>
</comment>
<dbReference type="GO" id="GO:0009376">
    <property type="term" value="C:HslUV protease complex"/>
    <property type="evidence" value="ECO:0007669"/>
    <property type="project" value="UniProtKB-UniRule"/>
</dbReference>
<name>A0A3D8PDH7_9RHOB</name>
<dbReference type="NCBIfam" id="TIGR00390">
    <property type="entry name" value="hslU"/>
    <property type="match status" value="1"/>
</dbReference>
<dbReference type="FunFam" id="3.40.50.300:FF:000220">
    <property type="entry name" value="ATP-dependent protease ATPase subunit HslU"/>
    <property type="match status" value="1"/>
</dbReference>
<dbReference type="SMART" id="SM01086">
    <property type="entry name" value="ClpB_D2-small"/>
    <property type="match status" value="1"/>
</dbReference>
<dbReference type="Gene3D" id="3.40.50.300">
    <property type="entry name" value="P-loop containing nucleotide triphosphate hydrolases"/>
    <property type="match status" value="2"/>
</dbReference>
<dbReference type="PANTHER" id="PTHR48102">
    <property type="entry name" value="ATP-DEPENDENT CLP PROTEASE ATP-BINDING SUBUNIT CLPX-LIKE, MITOCHONDRIAL-RELATED"/>
    <property type="match status" value="1"/>
</dbReference>
<feature type="domain" description="Clp ATPase C-terminal" evidence="9">
    <location>
        <begin position="327"/>
        <end position="416"/>
    </location>
</feature>
<reference evidence="10 11" key="1">
    <citation type="submission" date="2018-05" db="EMBL/GenBank/DDBJ databases">
        <title>Whole genome sequencing of Paracoccus thiocyanatus SST.</title>
        <authorList>
            <person name="Ghosh W."/>
            <person name="Rameez M.J."/>
            <person name="Roy C."/>
        </authorList>
    </citation>
    <scope>NUCLEOTIDE SEQUENCE [LARGE SCALE GENOMIC DNA]</scope>
    <source>
        <strain evidence="10 11">SST</strain>
    </source>
</reference>
<dbReference type="NCBIfam" id="NF003544">
    <property type="entry name" value="PRK05201.1"/>
    <property type="match status" value="1"/>
</dbReference>
<comment type="caution">
    <text evidence="10">The sequence shown here is derived from an EMBL/GenBank/DDBJ whole genome shotgun (WGS) entry which is preliminary data.</text>
</comment>
<feature type="binding site" evidence="7">
    <location>
        <position position="18"/>
    </location>
    <ligand>
        <name>ATP</name>
        <dbReference type="ChEBI" id="CHEBI:30616"/>
    </ligand>
</feature>
<comment type="similarity">
    <text evidence="2 7">Belongs to the ClpX chaperone family. HslU subfamily.</text>
</comment>
<keyword evidence="5 7" id="KW-0067">ATP-binding</keyword>
<dbReference type="FunFam" id="3.40.50.300:FF:000213">
    <property type="entry name" value="ATP-dependent protease ATPase subunit HslU"/>
    <property type="match status" value="1"/>
</dbReference>
<dbReference type="InterPro" id="IPR003593">
    <property type="entry name" value="AAA+_ATPase"/>
</dbReference>
<feature type="binding site" evidence="7">
    <location>
        <position position="385"/>
    </location>
    <ligand>
        <name>ATP</name>
        <dbReference type="ChEBI" id="CHEBI:30616"/>
    </ligand>
</feature>
<dbReference type="CDD" id="cd19498">
    <property type="entry name" value="RecA-like_HslU"/>
    <property type="match status" value="1"/>
</dbReference>
<evidence type="ECO:0000259" key="8">
    <source>
        <dbReference type="SMART" id="SM00382"/>
    </source>
</evidence>
<proteinExistence type="inferred from homology"/>
<dbReference type="PANTHER" id="PTHR48102:SF3">
    <property type="entry name" value="ATP-DEPENDENT PROTEASE ATPASE SUBUNIT HSLU"/>
    <property type="match status" value="1"/>
</dbReference>
<dbReference type="InterPro" id="IPR027417">
    <property type="entry name" value="P-loop_NTPase"/>
</dbReference>
<dbReference type="InterPro" id="IPR050052">
    <property type="entry name" value="ATP-dep_Clp_protease_ClpX"/>
</dbReference>
<accession>A0A3D8PDH7</accession>
<sequence>MSDLTPREIVSELDRFIIGQRDAKRAVAVALRNRWRRRQLGDDLRDEVYPKNILMIGPTGVGKTEISRRLAKLARAPFLKVEATKFTEVGYVGRDVEQIIRDLTDAAVIETRERMREEVKARAHKSAEERVVAALAGEGAREQTREMFRDKLKRGELDDTVIELEVQDNSSPFGMMEMPGQPGQPMGGMMDLSGLMKAFGGRRVRRKVTVAESYELLIAEEADKLLDDEAVKAAALEAVQENGIVFIDEIDKVAARTDARGGDVSREGVQRDLLPLIEGTAVSTKYGPVRTDHILFIASGAFHIAKPSDLLPELQGRLPIRVELRALTEEDFVRILTETDNALTRQYTALMATEGVVVEFTQDGIQALARIAAEVNGSVENIGARRLYTVMERVFEELSFSAPDRSGERVVVDGAFVERHLGDLARSADLSRYVL</sequence>
<evidence type="ECO:0000313" key="10">
    <source>
        <dbReference type="EMBL" id="RDW13358.1"/>
    </source>
</evidence>
<dbReference type="InterPro" id="IPR003959">
    <property type="entry name" value="ATPase_AAA_core"/>
</dbReference>